<gene>
    <name evidence="1" type="ORF">DXB72_12045</name>
</gene>
<organism evidence="1 2">
    <name type="scientific">Agathobacter rectalis</name>
    <dbReference type="NCBI Taxonomy" id="39491"/>
    <lineage>
        <taxon>Bacteria</taxon>
        <taxon>Bacillati</taxon>
        <taxon>Bacillota</taxon>
        <taxon>Clostridia</taxon>
        <taxon>Lachnospirales</taxon>
        <taxon>Lachnospiraceae</taxon>
        <taxon>Agathobacter</taxon>
    </lineage>
</organism>
<sequence length="137" mass="15809">MDLYQWIKEYSNIEMDEQQAKTLSECLEVNGHSIEISGDSLFLNCVDQTGEISKKVTIDQVIALAANLKYKETEKIMDSLDEITTISIENIKTYCENLVDLIDREKELHSLENALVQTEHFLDIKNMVEDRPKKIAR</sequence>
<proteinExistence type="predicted"/>
<accession>A0A3E5AKX3</accession>
<dbReference type="EMBL" id="QSUG01000013">
    <property type="protein sequence ID" value="RGN21533.1"/>
    <property type="molecule type" value="Genomic_DNA"/>
</dbReference>
<comment type="caution">
    <text evidence="1">The sequence shown here is derived from an EMBL/GenBank/DDBJ whole genome shotgun (WGS) entry which is preliminary data.</text>
</comment>
<evidence type="ECO:0000313" key="1">
    <source>
        <dbReference type="EMBL" id="RGN21533.1"/>
    </source>
</evidence>
<dbReference type="RefSeq" id="WP_117690770.1">
    <property type="nucleotide sequence ID" value="NZ_QSUE01000011.1"/>
</dbReference>
<name>A0A3E5AKX3_9FIRM</name>
<reference evidence="1 2" key="1">
    <citation type="submission" date="2018-08" db="EMBL/GenBank/DDBJ databases">
        <title>A genome reference for cultivated species of the human gut microbiota.</title>
        <authorList>
            <person name="Zou Y."/>
            <person name="Xue W."/>
            <person name="Luo G."/>
        </authorList>
    </citation>
    <scope>NUCLEOTIDE SEQUENCE [LARGE SCALE GENOMIC DNA]</scope>
    <source>
        <strain evidence="1 2">OM05-6AA</strain>
    </source>
</reference>
<dbReference type="Proteomes" id="UP000260970">
    <property type="component" value="Unassembled WGS sequence"/>
</dbReference>
<evidence type="ECO:0000313" key="2">
    <source>
        <dbReference type="Proteomes" id="UP000260970"/>
    </source>
</evidence>
<protein>
    <submittedName>
        <fullName evidence="1">Uncharacterized protein</fullName>
    </submittedName>
</protein>
<dbReference type="AlphaFoldDB" id="A0A3E5AKX3"/>